<feature type="transmembrane region" description="Helical" evidence="5">
    <location>
        <begin position="70"/>
        <end position="88"/>
    </location>
</feature>
<evidence type="ECO:0000256" key="1">
    <source>
        <dbReference type="ARBA" id="ARBA00022617"/>
    </source>
</evidence>
<protein>
    <submittedName>
        <fullName evidence="7">Putative dihem cytochrome c</fullName>
    </submittedName>
</protein>
<dbReference type="STRING" id="42253.NITMOv2_3642"/>
<dbReference type="PROSITE" id="PS51007">
    <property type="entry name" value="CYTC"/>
    <property type="match status" value="2"/>
</dbReference>
<feature type="domain" description="Cytochrome c" evidence="6">
    <location>
        <begin position="139"/>
        <end position="237"/>
    </location>
</feature>
<evidence type="ECO:0000313" key="7">
    <source>
        <dbReference type="EMBL" id="ALA60034.1"/>
    </source>
</evidence>
<dbReference type="Pfam" id="PF00034">
    <property type="entry name" value="Cytochrom_C"/>
    <property type="match status" value="1"/>
</dbReference>
<dbReference type="EMBL" id="CP011801">
    <property type="protein sequence ID" value="ALA60034.1"/>
    <property type="molecule type" value="Genomic_DNA"/>
</dbReference>
<feature type="transmembrane region" description="Helical" evidence="5">
    <location>
        <begin position="40"/>
        <end position="58"/>
    </location>
</feature>
<organism evidence="7 8">
    <name type="scientific">Nitrospira moscoviensis</name>
    <dbReference type="NCBI Taxonomy" id="42253"/>
    <lineage>
        <taxon>Bacteria</taxon>
        <taxon>Pseudomonadati</taxon>
        <taxon>Nitrospirota</taxon>
        <taxon>Nitrospiria</taxon>
        <taxon>Nitrospirales</taxon>
        <taxon>Nitrospiraceae</taxon>
        <taxon>Nitrospira</taxon>
    </lineage>
</organism>
<keyword evidence="1 4" id="KW-0349">Heme</keyword>
<gene>
    <name evidence="7" type="ORF">NITMOv2_3642</name>
</gene>
<accession>A0A0K2GGR8</accession>
<evidence type="ECO:0000256" key="5">
    <source>
        <dbReference type="SAM" id="Phobius"/>
    </source>
</evidence>
<dbReference type="Gene3D" id="1.10.760.10">
    <property type="entry name" value="Cytochrome c-like domain"/>
    <property type="match status" value="1"/>
</dbReference>
<dbReference type="GO" id="GO:0009055">
    <property type="term" value="F:electron transfer activity"/>
    <property type="evidence" value="ECO:0007669"/>
    <property type="project" value="InterPro"/>
</dbReference>
<dbReference type="GO" id="GO:0046872">
    <property type="term" value="F:metal ion binding"/>
    <property type="evidence" value="ECO:0007669"/>
    <property type="project" value="UniProtKB-KW"/>
</dbReference>
<dbReference type="RefSeq" id="WP_053380952.1">
    <property type="nucleotide sequence ID" value="NZ_CP011801.1"/>
</dbReference>
<dbReference type="GO" id="GO:0020037">
    <property type="term" value="F:heme binding"/>
    <property type="evidence" value="ECO:0007669"/>
    <property type="project" value="InterPro"/>
</dbReference>
<evidence type="ECO:0000313" key="8">
    <source>
        <dbReference type="Proteomes" id="UP000069205"/>
    </source>
</evidence>
<keyword evidence="5" id="KW-0472">Membrane</keyword>
<dbReference type="PATRIC" id="fig|42253.5.peg.3593"/>
<sequence length="437" mass="47184">MVDLISQAIDLGWPALALLVGLMIYFQVSISDPAAKKRATFKTFIGMIAALMLFMAIANYKVNFYGESRLLPVSLAMVTALAFMMGIYFTNLAALLKIGGFMFFVAAALSGYGNWLPQVEGGFPPKEEKLDFSSMTPQQLADEGEKIIFGGIGKNKEQGAIGKGQCPLCHAFHQGMLGERAPNLLGLPERAGKERLEDPKYSKGKPQAREFAQKEAFPGAGTAENGQEYIAESHACPSCYVVAGYGVKGTNDKESPMPAIHKPPISLSLPELAAVDTWLYVREGREAPSFEEIVKSYEKFIPEADRPKQQEDKPAGPASALLADGSEPVDQIFAKAQCVSCHTIPGIPGATGTIGPKLVEGTNAPTRLKDKEYKGTAKSTPEYIMESIVAPSAYVVKPFPDNTMPKVFGQKLSAGALKKIVDYLSQTYEGKEPPKIS</sequence>
<dbReference type="Proteomes" id="UP000069205">
    <property type="component" value="Chromosome"/>
</dbReference>
<keyword evidence="8" id="KW-1185">Reference proteome</keyword>
<keyword evidence="5" id="KW-1133">Transmembrane helix</keyword>
<dbReference type="InterPro" id="IPR009056">
    <property type="entry name" value="Cyt_c-like_dom"/>
</dbReference>
<evidence type="ECO:0000256" key="4">
    <source>
        <dbReference type="PROSITE-ProRule" id="PRU00433"/>
    </source>
</evidence>
<reference evidence="7 8" key="1">
    <citation type="journal article" date="2015" name="Proc. Natl. Acad. Sci. U.S.A.">
        <title>Expanded metabolic versatility of ubiquitous nitrite-oxidizing bacteria from the genus Nitrospira.</title>
        <authorList>
            <person name="Koch H."/>
            <person name="Lucker S."/>
            <person name="Albertsen M."/>
            <person name="Kitzinger K."/>
            <person name="Herbold C."/>
            <person name="Spieck E."/>
            <person name="Nielsen P.H."/>
            <person name="Wagner M."/>
            <person name="Daims H."/>
        </authorList>
    </citation>
    <scope>NUCLEOTIDE SEQUENCE [LARGE SCALE GENOMIC DNA]</scope>
    <source>
        <strain evidence="7 8">NSP M-1</strain>
    </source>
</reference>
<proteinExistence type="predicted"/>
<name>A0A0K2GGR8_NITMO</name>
<dbReference type="AlphaFoldDB" id="A0A0K2GGR8"/>
<feature type="domain" description="Cytochrome c" evidence="6">
    <location>
        <begin position="320"/>
        <end position="428"/>
    </location>
</feature>
<dbReference type="KEGG" id="nmv:NITMOv2_3642"/>
<keyword evidence="2 4" id="KW-0479">Metal-binding</keyword>
<feature type="transmembrane region" description="Helical" evidence="5">
    <location>
        <begin position="12"/>
        <end position="28"/>
    </location>
</feature>
<dbReference type="OrthoDB" id="9814063at2"/>
<evidence type="ECO:0000259" key="6">
    <source>
        <dbReference type="PROSITE" id="PS51007"/>
    </source>
</evidence>
<feature type="transmembrane region" description="Helical" evidence="5">
    <location>
        <begin position="95"/>
        <end position="115"/>
    </location>
</feature>
<evidence type="ECO:0000256" key="3">
    <source>
        <dbReference type="ARBA" id="ARBA00023004"/>
    </source>
</evidence>
<keyword evidence="3 4" id="KW-0408">Iron</keyword>
<keyword evidence="5" id="KW-0812">Transmembrane</keyword>
<dbReference type="SUPFAM" id="SSF46626">
    <property type="entry name" value="Cytochrome c"/>
    <property type="match status" value="1"/>
</dbReference>
<dbReference type="InterPro" id="IPR036909">
    <property type="entry name" value="Cyt_c-like_dom_sf"/>
</dbReference>
<evidence type="ECO:0000256" key="2">
    <source>
        <dbReference type="ARBA" id="ARBA00022723"/>
    </source>
</evidence>